<dbReference type="InterPro" id="IPR027417">
    <property type="entry name" value="P-loop_NTPase"/>
</dbReference>
<organism evidence="2 3">
    <name type="scientific">Sulfitobacter sediminis</name>
    <dbReference type="NCBI Taxonomy" id="3234186"/>
    <lineage>
        <taxon>Bacteria</taxon>
        <taxon>Pseudomonadati</taxon>
        <taxon>Pseudomonadota</taxon>
        <taxon>Alphaproteobacteria</taxon>
        <taxon>Rhodobacterales</taxon>
        <taxon>Roseobacteraceae</taxon>
        <taxon>Sulfitobacter</taxon>
    </lineage>
</organism>
<dbReference type="EMBL" id="JBFNXX010000007">
    <property type="protein sequence ID" value="MEW9920122.1"/>
    <property type="molecule type" value="Genomic_DNA"/>
</dbReference>
<dbReference type="InterPro" id="IPR006083">
    <property type="entry name" value="PRK/URK"/>
</dbReference>
<evidence type="ECO:0000313" key="3">
    <source>
        <dbReference type="Proteomes" id="UP001556098"/>
    </source>
</evidence>
<evidence type="ECO:0000259" key="1">
    <source>
        <dbReference type="Pfam" id="PF00485"/>
    </source>
</evidence>
<accession>A0ABV3RMD2</accession>
<gene>
    <name evidence="2" type="ORF">AB2B41_10935</name>
</gene>
<evidence type="ECO:0000313" key="2">
    <source>
        <dbReference type="EMBL" id="MEW9920122.1"/>
    </source>
</evidence>
<dbReference type="Pfam" id="PF00485">
    <property type="entry name" value="PRK"/>
    <property type="match status" value="1"/>
</dbReference>
<comment type="caution">
    <text evidence="2">The sequence shown here is derived from an EMBL/GenBank/DDBJ whole genome shotgun (WGS) entry which is preliminary data.</text>
</comment>
<keyword evidence="3" id="KW-1185">Reference proteome</keyword>
<name>A0ABV3RMD2_9RHOB</name>
<sequence length="204" mass="22075">MPLDLPQDIVTAIARAAEGRERIVVAIAGPPGAGKSTVSEALARALDGAAVLPMDGFHLDNDTLRDMGLLHRKGAPQTFDTKGLHALLQRIRQGGDVPVPTFDRAADAVVPDGAVIPAAARIVLVEGNYLLLDAPGWRDLHPFWDLTVAIEVPRAELEKRLIQRWLDHGLSPEDARRRAEGNDLPNADTVRTGSITPDLVFRQD</sequence>
<proteinExistence type="predicted"/>
<reference evidence="2 3" key="1">
    <citation type="submission" date="2024-07" db="EMBL/GenBank/DDBJ databases">
        <title>Marimonas sp.nov., isolated from tidal-flat sediment.</title>
        <authorList>
            <person name="Jayan J.N."/>
            <person name="Lee S.S."/>
        </authorList>
    </citation>
    <scope>NUCLEOTIDE SEQUENCE [LARGE SCALE GENOMIC DNA]</scope>
    <source>
        <strain evidence="2 3">MJW-29</strain>
    </source>
</reference>
<feature type="domain" description="Phosphoribulokinase/uridine kinase" evidence="1">
    <location>
        <begin position="24"/>
        <end position="151"/>
    </location>
</feature>
<dbReference type="Gene3D" id="3.40.50.300">
    <property type="entry name" value="P-loop containing nucleotide triphosphate hydrolases"/>
    <property type="match status" value="3"/>
</dbReference>
<dbReference type="RefSeq" id="WP_367877827.1">
    <property type="nucleotide sequence ID" value="NZ_JBFNXX010000007.1"/>
</dbReference>
<dbReference type="Proteomes" id="UP001556098">
    <property type="component" value="Unassembled WGS sequence"/>
</dbReference>
<dbReference type="PANTHER" id="PTHR10285">
    <property type="entry name" value="URIDINE KINASE"/>
    <property type="match status" value="1"/>
</dbReference>
<protein>
    <submittedName>
        <fullName evidence="2">Phosphoribulokinase</fullName>
    </submittedName>
</protein>
<dbReference type="SUPFAM" id="SSF52540">
    <property type="entry name" value="P-loop containing nucleoside triphosphate hydrolases"/>
    <property type="match status" value="1"/>
</dbReference>